<feature type="DNA-binding region" description="H-T-H motif" evidence="2">
    <location>
        <begin position="35"/>
        <end position="54"/>
    </location>
</feature>
<dbReference type="PANTHER" id="PTHR30328">
    <property type="entry name" value="TRANSCRIPTIONAL REPRESSOR"/>
    <property type="match status" value="1"/>
</dbReference>
<evidence type="ECO:0000256" key="2">
    <source>
        <dbReference type="PROSITE-ProRule" id="PRU00335"/>
    </source>
</evidence>
<dbReference type="PANTHER" id="PTHR30328:SF54">
    <property type="entry name" value="HTH-TYPE TRANSCRIPTIONAL REPRESSOR SCO4008"/>
    <property type="match status" value="1"/>
</dbReference>
<dbReference type="GO" id="GO:0003677">
    <property type="term" value="F:DNA binding"/>
    <property type="evidence" value="ECO:0007669"/>
    <property type="project" value="UniProtKB-UniRule"/>
</dbReference>
<proteinExistence type="predicted"/>
<protein>
    <submittedName>
        <fullName evidence="4">TetR family transcriptional regulator</fullName>
    </submittedName>
</protein>
<dbReference type="Pfam" id="PF00440">
    <property type="entry name" value="TetR_N"/>
    <property type="match status" value="1"/>
</dbReference>
<dbReference type="Gene3D" id="1.10.10.60">
    <property type="entry name" value="Homeodomain-like"/>
    <property type="match status" value="1"/>
</dbReference>
<dbReference type="InterPro" id="IPR050109">
    <property type="entry name" value="HTH-type_TetR-like_transc_reg"/>
</dbReference>
<dbReference type="InterPro" id="IPR001647">
    <property type="entry name" value="HTH_TetR"/>
</dbReference>
<dbReference type="NCBIfam" id="NF011584">
    <property type="entry name" value="PRK15008.1"/>
    <property type="match status" value="1"/>
</dbReference>
<dbReference type="SUPFAM" id="SSF48498">
    <property type="entry name" value="Tetracyclin repressor-like, C-terminal domain"/>
    <property type="match status" value="1"/>
</dbReference>
<dbReference type="Pfam" id="PF08362">
    <property type="entry name" value="TetR_C_3"/>
    <property type="match status" value="1"/>
</dbReference>
<organism evidence="4 5">
    <name type="scientific">Kushneria sinocarnis</name>
    <dbReference type="NCBI Taxonomy" id="595502"/>
    <lineage>
        <taxon>Bacteria</taxon>
        <taxon>Pseudomonadati</taxon>
        <taxon>Pseudomonadota</taxon>
        <taxon>Gammaproteobacteria</taxon>
        <taxon>Oceanospirillales</taxon>
        <taxon>Halomonadaceae</taxon>
        <taxon>Kushneria</taxon>
    </lineage>
</organism>
<keyword evidence="5" id="KW-1185">Reference proteome</keyword>
<dbReference type="SUPFAM" id="SSF46689">
    <property type="entry name" value="Homeodomain-like"/>
    <property type="match status" value="1"/>
</dbReference>
<sequence>MTTPTTRAAASEARRERILEAALSLFSRFGLRGARLDRIAETAGVSKSNLLYHFASKQALYIAVLQALLESWLEPMRAFREDQDPAEAISGYIRTKLELSRDCAEASRLFCLEMVQGAPLLKQTLDRELRALVEEKTEVIRSWVARGALIEVDPHHLIYLLWGATQHYADFAVQVEALSGRTLADPAFLEETAASIEHIVLRGVLPGGAGERG</sequence>
<dbReference type="GO" id="GO:0045892">
    <property type="term" value="P:negative regulation of DNA-templated transcription"/>
    <property type="evidence" value="ECO:0007669"/>
    <property type="project" value="InterPro"/>
</dbReference>
<dbReference type="EMBL" id="RBIN01000001">
    <property type="protein sequence ID" value="RKR07594.1"/>
    <property type="molecule type" value="Genomic_DNA"/>
</dbReference>
<dbReference type="RefSeq" id="WP_245977604.1">
    <property type="nucleotide sequence ID" value="NZ_RBIN01000001.1"/>
</dbReference>
<gene>
    <name evidence="4" type="ORF">C7446_0409</name>
</gene>
<keyword evidence="1 2" id="KW-0238">DNA-binding</keyword>
<dbReference type="PRINTS" id="PR00455">
    <property type="entry name" value="HTHTETR"/>
</dbReference>
<name>A0A420X1E1_9GAMM</name>
<dbReference type="PROSITE" id="PS50977">
    <property type="entry name" value="HTH_TETR_2"/>
    <property type="match status" value="1"/>
</dbReference>
<comment type="caution">
    <text evidence="4">The sequence shown here is derived from an EMBL/GenBank/DDBJ whole genome shotgun (WGS) entry which is preliminary data.</text>
</comment>
<evidence type="ECO:0000313" key="4">
    <source>
        <dbReference type="EMBL" id="RKR07594.1"/>
    </source>
</evidence>
<evidence type="ECO:0000313" key="5">
    <source>
        <dbReference type="Proteomes" id="UP000281975"/>
    </source>
</evidence>
<accession>A0A420X1E1</accession>
<dbReference type="Gene3D" id="1.10.357.10">
    <property type="entry name" value="Tetracycline Repressor, domain 2"/>
    <property type="match status" value="1"/>
</dbReference>
<dbReference type="InterPro" id="IPR009057">
    <property type="entry name" value="Homeodomain-like_sf"/>
</dbReference>
<evidence type="ECO:0000256" key="1">
    <source>
        <dbReference type="ARBA" id="ARBA00023125"/>
    </source>
</evidence>
<evidence type="ECO:0000259" key="3">
    <source>
        <dbReference type="PROSITE" id="PS50977"/>
    </source>
</evidence>
<dbReference type="AlphaFoldDB" id="A0A420X1E1"/>
<dbReference type="InterPro" id="IPR013573">
    <property type="entry name" value="Tscrpt_reg_YcdC_C"/>
</dbReference>
<feature type="domain" description="HTH tetR-type" evidence="3">
    <location>
        <begin position="12"/>
        <end position="72"/>
    </location>
</feature>
<dbReference type="InterPro" id="IPR036271">
    <property type="entry name" value="Tet_transcr_reg_TetR-rel_C_sf"/>
</dbReference>
<reference evidence="4 5" key="1">
    <citation type="submission" date="2018-10" db="EMBL/GenBank/DDBJ databases">
        <title>Genomic Encyclopedia of Type Strains, Phase IV (KMG-IV): sequencing the most valuable type-strain genomes for metagenomic binning, comparative biology and taxonomic classification.</title>
        <authorList>
            <person name="Goeker M."/>
        </authorList>
    </citation>
    <scope>NUCLEOTIDE SEQUENCE [LARGE SCALE GENOMIC DNA]</scope>
    <source>
        <strain evidence="4 5">DSM 23229</strain>
    </source>
</reference>
<dbReference type="Proteomes" id="UP000281975">
    <property type="component" value="Unassembled WGS sequence"/>
</dbReference>